<keyword evidence="2" id="KW-0547">Nucleotide-binding</keyword>
<dbReference type="PROSITE" id="PS50011">
    <property type="entry name" value="PROTEIN_KINASE_DOM"/>
    <property type="match status" value="1"/>
</dbReference>
<dbReference type="GO" id="GO:0004674">
    <property type="term" value="F:protein serine/threonine kinase activity"/>
    <property type="evidence" value="ECO:0007669"/>
    <property type="project" value="UniProtKB-EC"/>
</dbReference>
<keyword evidence="5" id="KW-0472">Membrane</keyword>
<organism evidence="7 8">
    <name type="scientific">Sorangium cellulosum</name>
    <name type="common">Polyangium cellulosum</name>
    <dbReference type="NCBI Taxonomy" id="56"/>
    <lineage>
        <taxon>Bacteria</taxon>
        <taxon>Pseudomonadati</taxon>
        <taxon>Myxococcota</taxon>
        <taxon>Polyangia</taxon>
        <taxon>Polyangiales</taxon>
        <taxon>Polyangiaceae</taxon>
        <taxon>Sorangium</taxon>
    </lineage>
</organism>
<dbReference type="CDD" id="cd14014">
    <property type="entry name" value="STKc_PknB_like"/>
    <property type="match status" value="1"/>
</dbReference>
<feature type="domain" description="Protein kinase" evidence="6">
    <location>
        <begin position="51"/>
        <end position="321"/>
    </location>
</feature>
<dbReference type="EC" id="2.7.11.1" evidence="7"/>
<evidence type="ECO:0000259" key="6">
    <source>
        <dbReference type="PROSITE" id="PS50011"/>
    </source>
</evidence>
<feature type="transmembrane region" description="Helical" evidence="5">
    <location>
        <begin position="401"/>
        <end position="421"/>
    </location>
</feature>
<sequence length="423" mass="45437">MKTCSACYRLFSNDSGFCPVDGQRLVPVAEATPPTHPDDRRVGATICGGRYQVFRIVADGGMGRVYQALDLQAGRSVALKILHPEVALDEVSLERFRREFEVSASLPHEHIVEVLAFERTEDQSFALVMEYLEGEELRTVLKRDKVLPPERLVRMLSQVALGLAEAHERKVVHRDLKPDNIFLVGTHDGDRVKILDFGSVRDNSEGAKKLTVVGTTIGSPFYMSPEQAQGLLTLDHRADVWSLAAIAFECVTGKVPFHAPTGPMILVAILGKEPLPPSEAGKAYGVPASLDPVMEEAFMKSPEARLPSVGLLADRVGHAYGLAGSHRDWATMPQKALAERIRAAMPGVLARQQHATASASAVPPGPAVRAVPAASAAPTPGASEAFAEDIVMGVPPRLPRWVVPAAASAAVLLCALVALLLTR</sequence>
<dbReference type="GO" id="GO:0005524">
    <property type="term" value="F:ATP binding"/>
    <property type="evidence" value="ECO:0007669"/>
    <property type="project" value="UniProtKB-KW"/>
</dbReference>
<evidence type="ECO:0000256" key="3">
    <source>
        <dbReference type="ARBA" id="ARBA00022777"/>
    </source>
</evidence>
<dbReference type="InterPro" id="IPR000719">
    <property type="entry name" value="Prot_kinase_dom"/>
</dbReference>
<dbReference type="EMBL" id="CP012670">
    <property type="protein sequence ID" value="AUX23011.1"/>
    <property type="molecule type" value="Genomic_DNA"/>
</dbReference>
<dbReference type="PANTHER" id="PTHR43289">
    <property type="entry name" value="MITOGEN-ACTIVATED PROTEIN KINASE KINASE KINASE 20-RELATED"/>
    <property type="match status" value="1"/>
</dbReference>
<evidence type="ECO:0000256" key="1">
    <source>
        <dbReference type="ARBA" id="ARBA00022679"/>
    </source>
</evidence>
<dbReference type="PANTHER" id="PTHR43289:SF6">
    <property type="entry name" value="SERINE_THREONINE-PROTEIN KINASE NEKL-3"/>
    <property type="match status" value="1"/>
</dbReference>
<keyword evidence="5" id="KW-1133">Transmembrane helix</keyword>
<evidence type="ECO:0000256" key="4">
    <source>
        <dbReference type="ARBA" id="ARBA00022840"/>
    </source>
</evidence>
<keyword evidence="1 7" id="KW-0808">Transferase</keyword>
<name>A0A4P2Q1Q1_SORCE</name>
<dbReference type="PROSITE" id="PS00108">
    <property type="entry name" value="PROTEIN_KINASE_ST"/>
    <property type="match status" value="1"/>
</dbReference>
<dbReference type="RefSeq" id="WP_129348086.1">
    <property type="nucleotide sequence ID" value="NZ_CP012670.1"/>
</dbReference>
<keyword evidence="5" id="KW-0812">Transmembrane</keyword>
<accession>A0A4P2Q1Q1</accession>
<evidence type="ECO:0000256" key="5">
    <source>
        <dbReference type="SAM" id="Phobius"/>
    </source>
</evidence>
<dbReference type="InterPro" id="IPR011009">
    <property type="entry name" value="Kinase-like_dom_sf"/>
</dbReference>
<dbReference type="SUPFAM" id="SSF56112">
    <property type="entry name" value="Protein kinase-like (PK-like)"/>
    <property type="match status" value="1"/>
</dbReference>
<dbReference type="AlphaFoldDB" id="A0A4P2Q1Q1"/>
<dbReference type="Pfam" id="PF00069">
    <property type="entry name" value="Pkinase"/>
    <property type="match status" value="1"/>
</dbReference>
<proteinExistence type="predicted"/>
<keyword evidence="3 7" id="KW-0418">Kinase</keyword>
<keyword evidence="4" id="KW-0067">ATP-binding</keyword>
<dbReference type="SMART" id="SM00220">
    <property type="entry name" value="S_TKc"/>
    <property type="match status" value="1"/>
</dbReference>
<evidence type="ECO:0000256" key="2">
    <source>
        <dbReference type="ARBA" id="ARBA00022741"/>
    </source>
</evidence>
<dbReference type="Gene3D" id="1.10.510.10">
    <property type="entry name" value="Transferase(Phosphotransferase) domain 1"/>
    <property type="match status" value="1"/>
</dbReference>
<dbReference type="OrthoDB" id="9801841at2"/>
<dbReference type="InterPro" id="IPR008271">
    <property type="entry name" value="Ser/Thr_kinase_AS"/>
</dbReference>
<dbReference type="Proteomes" id="UP000295781">
    <property type="component" value="Chromosome"/>
</dbReference>
<gene>
    <name evidence="7" type="ORF">SOCEGT47_035280</name>
</gene>
<reference evidence="7 8" key="1">
    <citation type="submission" date="2015-09" db="EMBL/GenBank/DDBJ databases">
        <title>Sorangium comparison.</title>
        <authorList>
            <person name="Zaburannyi N."/>
            <person name="Bunk B."/>
            <person name="Overmann J."/>
            <person name="Mueller R."/>
        </authorList>
    </citation>
    <scope>NUCLEOTIDE SEQUENCE [LARGE SCALE GENOMIC DNA]</scope>
    <source>
        <strain evidence="7 8">So ceGT47</strain>
    </source>
</reference>
<evidence type="ECO:0000313" key="7">
    <source>
        <dbReference type="EMBL" id="AUX23011.1"/>
    </source>
</evidence>
<protein>
    <submittedName>
        <fullName evidence="7">Protein kinase</fullName>
        <ecNumber evidence="7">2.7.11.1</ecNumber>
    </submittedName>
</protein>
<evidence type="ECO:0000313" key="8">
    <source>
        <dbReference type="Proteomes" id="UP000295781"/>
    </source>
</evidence>
<dbReference type="Gene3D" id="3.30.200.20">
    <property type="entry name" value="Phosphorylase Kinase, domain 1"/>
    <property type="match status" value="1"/>
</dbReference>